<sequence length="291" mass="32883">MSQVSQPQQYRHPGQVFISRYGLPQNDESILHYVKFLRQEAKLSDSPPIDLSIIYRHFGMPTPLRAPLIDQQGILVDSDTGIILIKEDDPIVRQRFTEGHELMELLFDAQERLLTETQVKLNWNEQRKEQLCDQGAAELLLPKSSFLPQLQALGMSLQTGCTLAELYQTSLLATLVRMIQCCTDACALVMWHSALTRQEAKNLANSTDLPAEKLRVWWRSCTSNWSCGFIPKNKSIPPDSCIAQAYATGQFQEGIENVNLGKGALLCRIEAMPMQIGDKNCVISLLHWLKI</sequence>
<keyword evidence="3" id="KW-1185">Reference proteome</keyword>
<name>K9W574_9CYAN</name>
<feature type="domain" description="IrrE N-terminal-like" evidence="1">
    <location>
        <begin position="74"/>
        <end position="177"/>
    </location>
</feature>
<dbReference type="Pfam" id="PF06114">
    <property type="entry name" value="Peptidase_M78"/>
    <property type="match status" value="1"/>
</dbReference>
<dbReference type="EMBL" id="CP003620">
    <property type="protein sequence ID" value="AFZ15351.1"/>
    <property type="molecule type" value="Genomic_DNA"/>
</dbReference>
<organism evidence="2 3">
    <name type="scientific">Crinalium epipsammum PCC 9333</name>
    <dbReference type="NCBI Taxonomy" id="1173022"/>
    <lineage>
        <taxon>Bacteria</taxon>
        <taxon>Bacillati</taxon>
        <taxon>Cyanobacteriota</taxon>
        <taxon>Cyanophyceae</taxon>
        <taxon>Gomontiellales</taxon>
        <taxon>Gomontiellaceae</taxon>
        <taxon>Crinalium</taxon>
    </lineage>
</organism>
<gene>
    <name evidence="2" type="ORF">Cri9333_4571</name>
</gene>
<evidence type="ECO:0000313" key="3">
    <source>
        <dbReference type="Proteomes" id="UP000010472"/>
    </source>
</evidence>
<dbReference type="RefSeq" id="WP_015205442.1">
    <property type="nucleotide sequence ID" value="NC_019753.1"/>
</dbReference>
<dbReference type="Gene3D" id="1.10.10.2910">
    <property type="match status" value="1"/>
</dbReference>
<reference evidence="2 3" key="1">
    <citation type="submission" date="2012-06" db="EMBL/GenBank/DDBJ databases">
        <title>Finished chromosome of genome of Crinalium epipsammum PCC 9333.</title>
        <authorList>
            <consortium name="US DOE Joint Genome Institute"/>
            <person name="Gugger M."/>
            <person name="Coursin T."/>
            <person name="Rippka R."/>
            <person name="Tandeau De Marsac N."/>
            <person name="Huntemann M."/>
            <person name="Wei C.-L."/>
            <person name="Han J."/>
            <person name="Detter J.C."/>
            <person name="Han C."/>
            <person name="Tapia R."/>
            <person name="Davenport K."/>
            <person name="Daligault H."/>
            <person name="Erkkila T."/>
            <person name="Gu W."/>
            <person name="Munk A.C.C."/>
            <person name="Teshima H."/>
            <person name="Xu Y."/>
            <person name="Chain P."/>
            <person name="Chen A."/>
            <person name="Krypides N."/>
            <person name="Mavromatis K."/>
            <person name="Markowitz V."/>
            <person name="Szeto E."/>
            <person name="Ivanova N."/>
            <person name="Mikhailova N."/>
            <person name="Ovchinnikova G."/>
            <person name="Pagani I."/>
            <person name="Pati A."/>
            <person name="Goodwin L."/>
            <person name="Peters L."/>
            <person name="Pitluck S."/>
            <person name="Woyke T."/>
            <person name="Kerfeld C."/>
        </authorList>
    </citation>
    <scope>NUCLEOTIDE SEQUENCE [LARGE SCALE GENOMIC DNA]</scope>
    <source>
        <strain evidence="2 3">PCC 9333</strain>
    </source>
</reference>
<proteinExistence type="predicted"/>
<dbReference type="KEGG" id="cep:Cri9333_4571"/>
<dbReference type="PANTHER" id="PTHR43236:SF2">
    <property type="entry name" value="BLL0069 PROTEIN"/>
    <property type="match status" value="1"/>
</dbReference>
<protein>
    <recommendedName>
        <fullName evidence="1">IrrE N-terminal-like domain-containing protein</fullName>
    </recommendedName>
</protein>
<dbReference type="eggNOG" id="COG2856">
    <property type="taxonomic scope" value="Bacteria"/>
</dbReference>
<evidence type="ECO:0000313" key="2">
    <source>
        <dbReference type="EMBL" id="AFZ15351.1"/>
    </source>
</evidence>
<dbReference type="InterPro" id="IPR052345">
    <property type="entry name" value="Rad_response_metalloprotease"/>
</dbReference>
<dbReference type="PANTHER" id="PTHR43236">
    <property type="entry name" value="ANTITOXIN HIGA1"/>
    <property type="match status" value="1"/>
</dbReference>
<dbReference type="Proteomes" id="UP000010472">
    <property type="component" value="Chromosome"/>
</dbReference>
<accession>K9W574</accession>
<dbReference type="HOGENOM" id="CLU_955509_0_0_3"/>
<evidence type="ECO:0000259" key="1">
    <source>
        <dbReference type="Pfam" id="PF06114"/>
    </source>
</evidence>
<dbReference type="InterPro" id="IPR010359">
    <property type="entry name" value="IrrE_HExxH"/>
</dbReference>
<dbReference type="AlphaFoldDB" id="K9W574"/>
<dbReference type="STRING" id="1173022.Cri9333_4571"/>
<dbReference type="OrthoDB" id="9794834at2"/>